<protein>
    <submittedName>
        <fullName evidence="2">Transposase IS4 family protein</fullName>
    </submittedName>
</protein>
<dbReference type="RefSeq" id="WP_050752971.1">
    <property type="nucleotide sequence ID" value="NZ_KN050763.1"/>
</dbReference>
<dbReference type="SUPFAM" id="SSF53098">
    <property type="entry name" value="Ribonuclease H-like"/>
    <property type="match status" value="1"/>
</dbReference>
<organism evidence="2 3">
    <name type="scientific">Pseudobacteroides cellulosolvens ATCC 35603 = DSM 2933</name>
    <dbReference type="NCBI Taxonomy" id="398512"/>
    <lineage>
        <taxon>Bacteria</taxon>
        <taxon>Bacillati</taxon>
        <taxon>Bacillota</taxon>
        <taxon>Clostridia</taxon>
        <taxon>Eubacteriales</taxon>
        <taxon>Oscillospiraceae</taxon>
        <taxon>Pseudobacteroides</taxon>
    </lineage>
</organism>
<dbReference type="Proteomes" id="UP000036923">
    <property type="component" value="Unassembled WGS sequence"/>
</dbReference>
<gene>
    <name evidence="2" type="ORF">Bccel_0276</name>
</gene>
<dbReference type="eggNOG" id="COG3385">
    <property type="taxonomic scope" value="Bacteria"/>
</dbReference>
<dbReference type="EMBL" id="LGTC01000001">
    <property type="protein sequence ID" value="KNY25019.1"/>
    <property type="molecule type" value="Genomic_DNA"/>
</dbReference>
<feature type="domain" description="Transposase IS701-like DDE" evidence="1">
    <location>
        <begin position="69"/>
        <end position="174"/>
    </location>
</feature>
<dbReference type="InterPro" id="IPR038721">
    <property type="entry name" value="IS701-like_DDE_dom"/>
</dbReference>
<name>A0A0L6JH21_9FIRM</name>
<dbReference type="InterPro" id="IPR012337">
    <property type="entry name" value="RNaseH-like_sf"/>
</dbReference>
<evidence type="ECO:0000259" key="1">
    <source>
        <dbReference type="Pfam" id="PF13546"/>
    </source>
</evidence>
<dbReference type="Pfam" id="PF13546">
    <property type="entry name" value="DDE_5"/>
    <property type="match status" value="1"/>
</dbReference>
<comment type="caution">
    <text evidence="2">The sequence shown here is derived from an EMBL/GenBank/DDBJ whole genome shotgun (WGS) entry which is preliminary data.</text>
</comment>
<dbReference type="Pfam" id="PF04693">
    <property type="entry name" value="DDE_Tnp_2"/>
    <property type="match status" value="1"/>
</dbReference>
<dbReference type="InterPro" id="IPR006783">
    <property type="entry name" value="Transposase_ISC1217"/>
</dbReference>
<dbReference type="OrthoDB" id="29496at2"/>
<proteinExistence type="predicted"/>
<sequence>MRNIIPEQVIDDNTISTKVDCFFKINKIYKALSKCGFYKEKGFSCIQICKSLFSLVFQGKNLYRVLTMETGQVDFKKNTAYRFLNNPSYNWRKLLLILVTQIIYTINKLTSEDRKNVIIVDDTLFDRNRSKSVELLARVFDHTTHRFVKGLKMLTLGWSDGNTFLPVAFSMLSSQRSKNRLCDINQKIVKGLPAQYILFDSWYAFPATIARIIEDFKKHVVCMLKKSSRIHFFYNGQWMPLKELYKQLPQSTDKNIRGELVVGIRRNKKSDPINVKIVFVSDRRSDDWLAILSTDLDIPADEIIRLYGKRWDIEVFFKMSKSNLALAKEFQGSPMI</sequence>
<dbReference type="PANTHER" id="PTHR33258">
    <property type="entry name" value="TRANSPOSASE INSL FOR INSERTION SEQUENCE ELEMENT IS186A-RELATED"/>
    <property type="match status" value="1"/>
</dbReference>
<dbReference type="STRING" id="398512.Bccel_0276"/>
<reference evidence="3" key="1">
    <citation type="submission" date="2015-07" db="EMBL/GenBank/DDBJ databases">
        <title>Near-Complete Genome Sequence of the Cellulolytic Bacterium Bacteroides (Pseudobacteroides) cellulosolvens ATCC 35603.</title>
        <authorList>
            <person name="Dassa B."/>
            <person name="Utturkar S.M."/>
            <person name="Klingeman D.M."/>
            <person name="Hurt R.A."/>
            <person name="Keller M."/>
            <person name="Xu J."/>
            <person name="Reddy Y.H.K."/>
            <person name="Borovok I."/>
            <person name="Grinberg I.R."/>
            <person name="Lamed R."/>
            <person name="Zhivin O."/>
            <person name="Bayer E.A."/>
            <person name="Brown S.D."/>
        </authorList>
    </citation>
    <scope>NUCLEOTIDE SEQUENCE [LARGE SCALE GENOMIC DNA]</scope>
    <source>
        <strain evidence="3">DSM 2933</strain>
    </source>
</reference>
<dbReference type="PATRIC" id="fig|398512.5.peg.292"/>
<evidence type="ECO:0000313" key="3">
    <source>
        <dbReference type="Proteomes" id="UP000036923"/>
    </source>
</evidence>
<accession>A0A0L6JH21</accession>
<dbReference type="Gene3D" id="3.90.350.10">
    <property type="entry name" value="Transposase Inhibitor Protein From Tn5, Chain A, domain 1"/>
    <property type="match status" value="1"/>
</dbReference>
<dbReference type="AlphaFoldDB" id="A0A0L6JH21"/>
<keyword evidence="3" id="KW-1185">Reference proteome</keyword>
<dbReference type="PANTHER" id="PTHR33258:SF1">
    <property type="entry name" value="TRANSPOSASE INSL FOR INSERTION SEQUENCE ELEMENT IS186A-RELATED"/>
    <property type="match status" value="1"/>
</dbReference>
<evidence type="ECO:0000313" key="2">
    <source>
        <dbReference type="EMBL" id="KNY25019.1"/>
    </source>
</evidence>